<gene>
    <name evidence="2" type="ORF">MICPUCDRAFT_44253</name>
</gene>
<dbReference type="RefSeq" id="XP_003058363.1">
    <property type="nucleotide sequence ID" value="XM_003058317.1"/>
</dbReference>
<dbReference type="GO" id="GO:0005801">
    <property type="term" value="C:cis-Golgi network"/>
    <property type="evidence" value="ECO:0007669"/>
    <property type="project" value="TreeGrafter"/>
</dbReference>
<evidence type="ECO:0000313" key="3">
    <source>
        <dbReference type="Proteomes" id="UP000001876"/>
    </source>
</evidence>
<dbReference type="InterPro" id="IPR037992">
    <property type="entry name" value="TRAPPC6/Trs33"/>
</dbReference>
<dbReference type="PANTHER" id="PTHR12817:SF0">
    <property type="entry name" value="GEO08327P1"/>
    <property type="match status" value="1"/>
</dbReference>
<dbReference type="GO" id="GO:0005802">
    <property type="term" value="C:trans-Golgi network"/>
    <property type="evidence" value="ECO:0007669"/>
    <property type="project" value="TreeGrafter"/>
</dbReference>
<dbReference type="AlphaFoldDB" id="C1MSP7"/>
<dbReference type="GeneID" id="9684153"/>
<name>C1MSP7_MICPC</name>
<evidence type="ECO:0000313" key="2">
    <source>
        <dbReference type="EMBL" id="EEH56818.1"/>
    </source>
</evidence>
<dbReference type="KEGG" id="mpp:MICPUCDRAFT_44253"/>
<dbReference type="Proteomes" id="UP000001876">
    <property type="component" value="Unassembled WGS sequence"/>
</dbReference>
<accession>C1MSP7</accession>
<dbReference type="CDD" id="cd14944">
    <property type="entry name" value="TRAPPC6A_Trs33"/>
    <property type="match status" value="1"/>
</dbReference>
<dbReference type="OMA" id="CKEFWTA"/>
<comment type="similarity">
    <text evidence="1">Belongs to the TRAPP small subunits family. BET3 subfamily.</text>
</comment>
<dbReference type="Pfam" id="PF04051">
    <property type="entry name" value="TRAPP"/>
    <property type="match status" value="1"/>
</dbReference>
<protein>
    <submittedName>
        <fullName evidence="2">Predicted protein</fullName>
    </submittedName>
</protein>
<proteinExistence type="inferred from homology"/>
<dbReference type="eggNOG" id="KOG3316">
    <property type="taxonomic scope" value="Eukaryota"/>
</dbReference>
<evidence type="ECO:0000256" key="1">
    <source>
        <dbReference type="ARBA" id="ARBA00006218"/>
    </source>
</evidence>
<dbReference type="OrthoDB" id="941624at2759"/>
<sequence>MASPAPSASDRGGEVSEAALEFLLAELVNAQRERGEDGRRVMTRAGFDVGVKLAERCARVRPTKSRPLDRFLPILFVCKDWWTRCFKKRVDNLKTNNRGVYVLTDESFAWMRRVRAAGRTLEEEAAIARAECDARAAFPCGVIRGTLAALGLESNVSAETTPLSPGGGAKVAFTVRLKGAEGGPS</sequence>
<dbReference type="InterPro" id="IPR007194">
    <property type="entry name" value="TRAPP_component"/>
</dbReference>
<dbReference type="PANTHER" id="PTHR12817">
    <property type="entry name" value="TRAFFICKING PROTEIN PARTICLE COMPLEX SUBUNIT 6B"/>
    <property type="match status" value="1"/>
</dbReference>
<keyword evidence="3" id="KW-1185">Reference proteome</keyword>
<dbReference type="STRING" id="564608.C1MSP7"/>
<organism evidence="3">
    <name type="scientific">Micromonas pusilla (strain CCMP1545)</name>
    <name type="common">Picoplanktonic green alga</name>
    <dbReference type="NCBI Taxonomy" id="564608"/>
    <lineage>
        <taxon>Eukaryota</taxon>
        <taxon>Viridiplantae</taxon>
        <taxon>Chlorophyta</taxon>
        <taxon>Mamiellophyceae</taxon>
        <taxon>Mamiellales</taxon>
        <taxon>Mamiellaceae</taxon>
        <taxon>Micromonas</taxon>
    </lineage>
</organism>
<dbReference type="InterPro" id="IPR024096">
    <property type="entry name" value="NO_sig/Golgi_transp_ligand-bd"/>
</dbReference>
<reference evidence="2 3" key="1">
    <citation type="journal article" date="2009" name="Science">
        <title>Green evolution and dynamic adaptations revealed by genomes of the marine picoeukaryotes Micromonas.</title>
        <authorList>
            <person name="Worden A.Z."/>
            <person name="Lee J.H."/>
            <person name="Mock T."/>
            <person name="Rouze P."/>
            <person name="Simmons M.P."/>
            <person name="Aerts A.L."/>
            <person name="Allen A.E."/>
            <person name="Cuvelier M.L."/>
            <person name="Derelle E."/>
            <person name="Everett M.V."/>
            <person name="Foulon E."/>
            <person name="Grimwood J."/>
            <person name="Gundlach H."/>
            <person name="Henrissat B."/>
            <person name="Napoli C."/>
            <person name="McDonald S.M."/>
            <person name="Parker M.S."/>
            <person name="Rombauts S."/>
            <person name="Salamov A."/>
            <person name="Von Dassow P."/>
            <person name="Badger J.H."/>
            <person name="Coutinho P.M."/>
            <person name="Demir E."/>
            <person name="Dubchak I."/>
            <person name="Gentemann C."/>
            <person name="Eikrem W."/>
            <person name="Gready J.E."/>
            <person name="John U."/>
            <person name="Lanier W."/>
            <person name="Lindquist E.A."/>
            <person name="Lucas S."/>
            <person name="Mayer K.F."/>
            <person name="Moreau H."/>
            <person name="Not F."/>
            <person name="Otillar R."/>
            <person name="Panaud O."/>
            <person name="Pangilinan J."/>
            <person name="Paulsen I."/>
            <person name="Piegu B."/>
            <person name="Poliakov A."/>
            <person name="Robbens S."/>
            <person name="Schmutz J."/>
            <person name="Toulza E."/>
            <person name="Wyss T."/>
            <person name="Zelensky A."/>
            <person name="Zhou K."/>
            <person name="Armbrust E.V."/>
            <person name="Bhattacharya D."/>
            <person name="Goodenough U.W."/>
            <person name="Van de Peer Y."/>
            <person name="Grigoriev I.V."/>
        </authorList>
    </citation>
    <scope>NUCLEOTIDE SEQUENCE [LARGE SCALE GENOMIC DNA]</scope>
    <source>
        <strain evidence="2 3">CCMP1545</strain>
    </source>
</reference>
<dbReference type="SUPFAM" id="SSF111126">
    <property type="entry name" value="Ligand-binding domain in the NO signalling and Golgi transport"/>
    <property type="match status" value="1"/>
</dbReference>
<dbReference type="EMBL" id="GG663739">
    <property type="protein sequence ID" value="EEH56818.1"/>
    <property type="molecule type" value="Genomic_DNA"/>
</dbReference>
<dbReference type="GO" id="GO:0030008">
    <property type="term" value="C:TRAPP complex"/>
    <property type="evidence" value="ECO:0007669"/>
    <property type="project" value="TreeGrafter"/>
</dbReference>
<dbReference type="GO" id="GO:0006888">
    <property type="term" value="P:endoplasmic reticulum to Golgi vesicle-mediated transport"/>
    <property type="evidence" value="ECO:0007669"/>
    <property type="project" value="TreeGrafter"/>
</dbReference>
<dbReference type="Gene3D" id="3.30.1380.20">
    <property type="entry name" value="Trafficking protein particle complex subunit 3"/>
    <property type="match status" value="1"/>
</dbReference>